<evidence type="ECO:0000313" key="1">
    <source>
        <dbReference type="EMBL" id="MDQ0290683.1"/>
    </source>
</evidence>
<dbReference type="InterPro" id="IPR023296">
    <property type="entry name" value="Glyco_hydro_beta-prop_sf"/>
</dbReference>
<dbReference type="AlphaFoldDB" id="A0AAE4AQ33"/>
<dbReference type="SUPFAM" id="SSF75005">
    <property type="entry name" value="Arabinanase/levansucrase/invertase"/>
    <property type="match status" value="1"/>
</dbReference>
<proteinExistence type="predicted"/>
<gene>
    <name evidence="1" type="ORF">J3R75_002790</name>
</gene>
<comment type="caution">
    <text evidence="1">The sequence shown here is derived from an EMBL/GenBank/DDBJ whole genome shotgun (WGS) entry which is preliminary data.</text>
</comment>
<evidence type="ECO:0000313" key="2">
    <source>
        <dbReference type="Proteomes" id="UP001238163"/>
    </source>
</evidence>
<dbReference type="CDD" id="cd08994">
    <property type="entry name" value="GH43_62_32_68_117_130-like"/>
    <property type="match status" value="1"/>
</dbReference>
<organism evidence="1 2">
    <name type="scientific">Oligosphaera ethanolica</name>
    <dbReference type="NCBI Taxonomy" id="760260"/>
    <lineage>
        <taxon>Bacteria</taxon>
        <taxon>Pseudomonadati</taxon>
        <taxon>Lentisphaerota</taxon>
        <taxon>Oligosphaeria</taxon>
        <taxon>Oligosphaerales</taxon>
        <taxon>Oligosphaeraceae</taxon>
        <taxon>Oligosphaera</taxon>
    </lineage>
</organism>
<dbReference type="Proteomes" id="UP001238163">
    <property type="component" value="Unassembled WGS sequence"/>
</dbReference>
<accession>A0AAE4AQ33</accession>
<name>A0AAE4AQ33_9BACT</name>
<dbReference type="EMBL" id="JAUSVL010000001">
    <property type="protein sequence ID" value="MDQ0290683.1"/>
    <property type="molecule type" value="Genomic_DNA"/>
</dbReference>
<keyword evidence="2" id="KW-1185">Reference proteome</keyword>
<dbReference type="Gene3D" id="2.115.10.20">
    <property type="entry name" value="Glycosyl hydrolase domain, family 43"/>
    <property type="match status" value="1"/>
</dbReference>
<reference evidence="1" key="1">
    <citation type="submission" date="2023-07" db="EMBL/GenBank/DDBJ databases">
        <title>Genomic Encyclopedia of Type Strains, Phase IV (KMG-IV): sequencing the most valuable type-strain genomes for metagenomic binning, comparative biology and taxonomic classification.</title>
        <authorList>
            <person name="Goeker M."/>
        </authorList>
    </citation>
    <scope>NUCLEOTIDE SEQUENCE</scope>
    <source>
        <strain evidence="1">DSM 24202</strain>
    </source>
</reference>
<dbReference type="RefSeq" id="WP_307262416.1">
    <property type="nucleotide sequence ID" value="NZ_JAUSVL010000001.1"/>
</dbReference>
<sequence length="340" mass="37881">MSSFSSRFRPTPVNSGFRQDGYWVWCGSALAEPGRGYHLYAARWPKTHSMFEGYIFLSEIVHAFSPTLLGPYRFVDRVLPGGDASRWDGRMAHNPTVHAYGGRYLLYYIASTYDGPAPNREEAISDQRRRNQVYQNIKIGLAIADSPDGPWQNLDAPILLPRPGRWDSQIVTNPAPCVLPDGRIFLYYRSNTPQGLRIGLAVAQRPEGPYERVQDEPVLQGFNVEDPYVWHNGRHFEMIAKDITGDICGEIFAGAHFHSDDGISWRPAPSPRAYSRLVSYDDGSQAQLGCLERPQLLFSPDGEPQAFFAAAADGPGSFRKAANTWNIAIPMAPAAPNCPH</sequence>
<protein>
    <submittedName>
        <fullName evidence="1">Uncharacterized protein</fullName>
    </submittedName>
</protein>